<evidence type="ECO:0000313" key="3">
    <source>
        <dbReference type="EMBL" id="QVI64049.1"/>
    </source>
</evidence>
<reference evidence="3 4" key="1">
    <citation type="submission" date="2021-05" db="EMBL/GenBank/DDBJ databases">
        <title>Novel species in genus Cellulomonas.</title>
        <authorList>
            <person name="Zhang G."/>
        </authorList>
    </citation>
    <scope>NUCLEOTIDE SEQUENCE [LARGE SCALE GENOMIC DNA]</scope>
    <source>
        <strain evidence="4">zg-ZUI222</strain>
    </source>
</reference>
<feature type="transmembrane region" description="Helical" evidence="2">
    <location>
        <begin position="101"/>
        <end position="121"/>
    </location>
</feature>
<protein>
    <submittedName>
        <fullName evidence="3">Anibiotic ABC transporter</fullName>
    </submittedName>
</protein>
<keyword evidence="2" id="KW-0812">Transmembrane</keyword>
<dbReference type="Proteomes" id="UP000677804">
    <property type="component" value="Chromosome"/>
</dbReference>
<keyword evidence="2" id="KW-0472">Membrane</keyword>
<evidence type="ECO:0000256" key="1">
    <source>
        <dbReference type="SAM" id="MobiDB-lite"/>
    </source>
</evidence>
<feature type="transmembrane region" description="Helical" evidence="2">
    <location>
        <begin position="443"/>
        <end position="468"/>
    </location>
</feature>
<feature type="region of interest" description="Disordered" evidence="1">
    <location>
        <begin position="1"/>
        <end position="21"/>
    </location>
</feature>
<feature type="transmembrane region" description="Helical" evidence="2">
    <location>
        <begin position="177"/>
        <end position="197"/>
    </location>
</feature>
<feature type="transmembrane region" description="Helical" evidence="2">
    <location>
        <begin position="355"/>
        <end position="380"/>
    </location>
</feature>
<evidence type="ECO:0000313" key="4">
    <source>
        <dbReference type="Proteomes" id="UP000677804"/>
    </source>
</evidence>
<gene>
    <name evidence="3" type="ORF">KG103_03025</name>
</gene>
<evidence type="ECO:0000256" key="2">
    <source>
        <dbReference type="SAM" id="Phobius"/>
    </source>
</evidence>
<accession>A0ABX8D9G7</accession>
<feature type="transmembrane region" description="Helical" evidence="2">
    <location>
        <begin position="513"/>
        <end position="536"/>
    </location>
</feature>
<feature type="transmembrane region" description="Helical" evidence="2">
    <location>
        <begin position="142"/>
        <end position="165"/>
    </location>
</feature>
<name>A0ABX8D9G7_9CELL</name>
<keyword evidence="2" id="KW-1133">Transmembrane helix</keyword>
<feature type="transmembrane region" description="Helical" evidence="2">
    <location>
        <begin position="256"/>
        <end position="277"/>
    </location>
</feature>
<feature type="transmembrane region" description="Helical" evidence="2">
    <location>
        <begin position="475"/>
        <end position="493"/>
    </location>
</feature>
<feature type="transmembrane region" description="Helical" evidence="2">
    <location>
        <begin position="36"/>
        <end position="57"/>
    </location>
</feature>
<dbReference type="EMBL" id="CP074405">
    <property type="protein sequence ID" value="QVI64049.1"/>
    <property type="molecule type" value="Genomic_DNA"/>
</dbReference>
<proteinExistence type="predicted"/>
<feature type="transmembrane region" description="Helical" evidence="2">
    <location>
        <begin position="313"/>
        <end position="335"/>
    </location>
</feature>
<feature type="transmembrane region" description="Helical" evidence="2">
    <location>
        <begin position="209"/>
        <end position="225"/>
    </location>
</feature>
<organism evidence="3 4">
    <name type="scientific">Cellulomonas wangleii</name>
    <dbReference type="NCBI Taxonomy" id="2816956"/>
    <lineage>
        <taxon>Bacteria</taxon>
        <taxon>Bacillati</taxon>
        <taxon>Actinomycetota</taxon>
        <taxon>Actinomycetes</taxon>
        <taxon>Micrococcales</taxon>
        <taxon>Cellulomonadaceae</taxon>
        <taxon>Cellulomonas</taxon>
    </lineage>
</organism>
<sequence length="543" mass="54881">MRRATAARSGPRRTTPHGPLAGTGRLLRLALRTDRWTTGIWAVAVAGMTQVSVVALAELYAPPGEREARAALIASPAATALAGPGFGLDDYTLGAMTANELALWLMLPVGIMGVLAVSRHLRAPEEDGRLEIVRSQPVGRAAPVVAGLLAAATGVLVVGALLLVALLTTDLDPGGSVLMVASVVVVALVLASATAVAAQLTTHARTSSAIGMALLGLAFVLRAVGDVQGPRSTSVWTWLSPFGWSQATAPYTLDRWWPLAVGVAAVAVNVGVAAVLVRRRDLGTGLLPERLGPARGRVGGLVGLTWRRQRTSVLAWGAGVVGTGALIGLLASAVVDFVAEGSELAVILGDVDDAVAAAFGLYVVFIAVVAAAYVGTAVGAARAEERSGRAAGLLALPVSRVRWLGAQVGLAAVAATVMLLLAGVVMGAGAASTLDDASQVGRLLGAAAVTVPGVLLVLGVATALLGLLPRATGAVWLYVAYVGTVGLFGELLPDGVDALSPFTHLPALPAAPMDWPAVLLVTAVAALLVVAGLAGARRRDVDG</sequence>
<keyword evidence="4" id="KW-1185">Reference proteome</keyword>
<feature type="compositionally biased region" description="Basic residues" evidence="1">
    <location>
        <begin position="1"/>
        <end position="15"/>
    </location>
</feature>
<feature type="transmembrane region" description="Helical" evidence="2">
    <location>
        <begin position="401"/>
        <end position="431"/>
    </location>
</feature>